<dbReference type="PANTHER" id="PTHR46168:SF9">
    <property type="entry name" value="ARMADILLO REPEAT ONLY 2"/>
    <property type="match status" value="1"/>
</dbReference>
<dbReference type="AlphaFoldDB" id="A0AAP0HQ37"/>
<reference evidence="1 2" key="1">
    <citation type="submission" date="2024-01" db="EMBL/GenBank/DDBJ databases">
        <title>Genome assemblies of Stephania.</title>
        <authorList>
            <person name="Yang L."/>
        </authorList>
    </citation>
    <scope>NUCLEOTIDE SEQUENCE [LARGE SCALE GENOMIC DNA]</scope>
    <source>
        <strain evidence="1">YNDBR</strain>
        <tissue evidence="1">Leaf</tissue>
    </source>
</reference>
<dbReference type="Proteomes" id="UP001420932">
    <property type="component" value="Unassembled WGS sequence"/>
</dbReference>
<proteinExistence type="predicted"/>
<dbReference type="InterPro" id="IPR011989">
    <property type="entry name" value="ARM-like"/>
</dbReference>
<evidence type="ECO:0000313" key="1">
    <source>
        <dbReference type="EMBL" id="KAK9092401.1"/>
    </source>
</evidence>
<dbReference type="EMBL" id="JBBNAF010000012">
    <property type="protein sequence ID" value="KAK9092401.1"/>
    <property type="molecule type" value="Genomic_DNA"/>
</dbReference>
<dbReference type="SUPFAM" id="SSF48371">
    <property type="entry name" value="ARM repeat"/>
    <property type="match status" value="1"/>
</dbReference>
<name>A0AAP0HQ37_9MAGN</name>
<gene>
    <name evidence="1" type="ORF">Syun_027312</name>
</gene>
<protein>
    <submittedName>
        <fullName evidence="1">Uncharacterized protein</fullName>
    </submittedName>
</protein>
<dbReference type="Gene3D" id="1.25.10.10">
    <property type="entry name" value="Leucine-rich Repeat Variant"/>
    <property type="match status" value="1"/>
</dbReference>
<organism evidence="1 2">
    <name type="scientific">Stephania yunnanensis</name>
    <dbReference type="NCBI Taxonomy" id="152371"/>
    <lineage>
        <taxon>Eukaryota</taxon>
        <taxon>Viridiplantae</taxon>
        <taxon>Streptophyta</taxon>
        <taxon>Embryophyta</taxon>
        <taxon>Tracheophyta</taxon>
        <taxon>Spermatophyta</taxon>
        <taxon>Magnoliopsida</taxon>
        <taxon>Ranunculales</taxon>
        <taxon>Menispermaceae</taxon>
        <taxon>Menispermoideae</taxon>
        <taxon>Cissampelideae</taxon>
        <taxon>Stephania</taxon>
    </lineage>
</organism>
<dbReference type="PANTHER" id="PTHR46168">
    <property type="entry name" value="ARMADILLO REPEAT ONLY 4"/>
    <property type="match status" value="1"/>
</dbReference>
<comment type="caution">
    <text evidence="1">The sequence shown here is derived from an EMBL/GenBank/DDBJ whole genome shotgun (WGS) entry which is preliminary data.</text>
</comment>
<sequence>MAQEVAMPRHCCAKSLVKICLKTCLERTQTSTNIIGPVVQLLDEREADVTREAAIALTKFACTEKYLHVDHSKAIINFGCMKHLIELVFFGK</sequence>
<dbReference type="InterPro" id="IPR016024">
    <property type="entry name" value="ARM-type_fold"/>
</dbReference>
<evidence type="ECO:0000313" key="2">
    <source>
        <dbReference type="Proteomes" id="UP001420932"/>
    </source>
</evidence>
<keyword evidence="2" id="KW-1185">Reference proteome</keyword>
<accession>A0AAP0HQ37</accession>